<organism evidence="2 3">
    <name type="scientific">Polyplosphaeria fusca</name>
    <dbReference type="NCBI Taxonomy" id="682080"/>
    <lineage>
        <taxon>Eukaryota</taxon>
        <taxon>Fungi</taxon>
        <taxon>Dikarya</taxon>
        <taxon>Ascomycota</taxon>
        <taxon>Pezizomycotina</taxon>
        <taxon>Dothideomycetes</taxon>
        <taxon>Pleosporomycetidae</taxon>
        <taxon>Pleosporales</taxon>
        <taxon>Tetraplosphaeriaceae</taxon>
        <taxon>Polyplosphaeria</taxon>
    </lineage>
</organism>
<feature type="compositionally biased region" description="Basic and acidic residues" evidence="1">
    <location>
        <begin position="25"/>
        <end position="35"/>
    </location>
</feature>
<evidence type="ECO:0000256" key="1">
    <source>
        <dbReference type="SAM" id="MobiDB-lite"/>
    </source>
</evidence>
<dbReference type="Proteomes" id="UP000799444">
    <property type="component" value="Unassembled WGS sequence"/>
</dbReference>
<evidence type="ECO:0000313" key="2">
    <source>
        <dbReference type="EMBL" id="KAF2740826.1"/>
    </source>
</evidence>
<feature type="compositionally biased region" description="Polar residues" evidence="1">
    <location>
        <begin position="7"/>
        <end position="24"/>
    </location>
</feature>
<feature type="region of interest" description="Disordered" evidence="1">
    <location>
        <begin position="61"/>
        <end position="82"/>
    </location>
</feature>
<sequence>MHFPGFSKTSPPASTHPSGASSKAESTRSSKDIHHSVIKSTLKKPFEGWSKDLLAARDGLDDDYNFASGKRRGAEVGDESED</sequence>
<protein>
    <submittedName>
        <fullName evidence="2">Uncharacterized protein</fullName>
    </submittedName>
</protein>
<dbReference type="OrthoDB" id="3794676at2759"/>
<reference evidence="2" key="1">
    <citation type="journal article" date="2020" name="Stud. Mycol.">
        <title>101 Dothideomycetes genomes: a test case for predicting lifestyles and emergence of pathogens.</title>
        <authorList>
            <person name="Haridas S."/>
            <person name="Albert R."/>
            <person name="Binder M."/>
            <person name="Bloem J."/>
            <person name="Labutti K."/>
            <person name="Salamov A."/>
            <person name="Andreopoulos B."/>
            <person name="Baker S."/>
            <person name="Barry K."/>
            <person name="Bills G."/>
            <person name="Bluhm B."/>
            <person name="Cannon C."/>
            <person name="Castanera R."/>
            <person name="Culley D."/>
            <person name="Daum C."/>
            <person name="Ezra D."/>
            <person name="Gonzalez J."/>
            <person name="Henrissat B."/>
            <person name="Kuo A."/>
            <person name="Liang C."/>
            <person name="Lipzen A."/>
            <person name="Lutzoni F."/>
            <person name="Magnuson J."/>
            <person name="Mondo S."/>
            <person name="Nolan M."/>
            <person name="Ohm R."/>
            <person name="Pangilinan J."/>
            <person name="Park H.-J."/>
            <person name="Ramirez L."/>
            <person name="Alfaro M."/>
            <person name="Sun H."/>
            <person name="Tritt A."/>
            <person name="Yoshinaga Y."/>
            <person name="Zwiers L.-H."/>
            <person name="Turgeon B."/>
            <person name="Goodwin S."/>
            <person name="Spatafora J."/>
            <person name="Crous P."/>
            <person name="Grigoriev I."/>
        </authorList>
    </citation>
    <scope>NUCLEOTIDE SEQUENCE</scope>
    <source>
        <strain evidence="2">CBS 125425</strain>
    </source>
</reference>
<name>A0A9P4RCY6_9PLEO</name>
<keyword evidence="3" id="KW-1185">Reference proteome</keyword>
<evidence type="ECO:0000313" key="3">
    <source>
        <dbReference type="Proteomes" id="UP000799444"/>
    </source>
</evidence>
<dbReference type="AlphaFoldDB" id="A0A9P4RCY6"/>
<comment type="caution">
    <text evidence="2">The sequence shown here is derived from an EMBL/GenBank/DDBJ whole genome shotgun (WGS) entry which is preliminary data.</text>
</comment>
<feature type="region of interest" description="Disordered" evidence="1">
    <location>
        <begin position="1"/>
        <end position="36"/>
    </location>
</feature>
<gene>
    <name evidence="2" type="ORF">EJ04DRAFT_507822</name>
</gene>
<proteinExistence type="predicted"/>
<accession>A0A9P4RCY6</accession>
<dbReference type="EMBL" id="ML996099">
    <property type="protein sequence ID" value="KAF2740826.1"/>
    <property type="molecule type" value="Genomic_DNA"/>
</dbReference>